<organism evidence="3 4">
    <name type="scientific">Hymenobacter luteus</name>
    <dbReference type="NCBI Taxonomy" id="1411122"/>
    <lineage>
        <taxon>Bacteria</taxon>
        <taxon>Pseudomonadati</taxon>
        <taxon>Bacteroidota</taxon>
        <taxon>Cytophagia</taxon>
        <taxon>Cytophagales</taxon>
        <taxon>Hymenobacteraceae</taxon>
        <taxon>Hymenobacter</taxon>
    </lineage>
</organism>
<keyword evidence="2" id="KW-0812">Transmembrane</keyword>
<comment type="caution">
    <text evidence="3">The sequence shown here is derived from an EMBL/GenBank/DDBJ whole genome shotgun (WGS) entry which is preliminary data.</text>
</comment>
<protein>
    <recommendedName>
        <fullName evidence="5">Glycosyltransferase RgtA/B/C/D-like domain-containing protein</fullName>
    </recommendedName>
</protein>
<evidence type="ECO:0008006" key="5">
    <source>
        <dbReference type="Google" id="ProtNLM"/>
    </source>
</evidence>
<feature type="transmembrane region" description="Helical" evidence="2">
    <location>
        <begin position="433"/>
        <end position="452"/>
    </location>
</feature>
<gene>
    <name evidence="3" type="ORF">HNQ93_002232</name>
</gene>
<feature type="transmembrane region" description="Helical" evidence="2">
    <location>
        <begin position="12"/>
        <end position="35"/>
    </location>
</feature>
<feature type="transmembrane region" description="Helical" evidence="2">
    <location>
        <begin position="193"/>
        <end position="215"/>
    </location>
</feature>
<dbReference type="EMBL" id="JACHGG010000003">
    <property type="protein sequence ID" value="MBB6059372.1"/>
    <property type="molecule type" value="Genomic_DNA"/>
</dbReference>
<dbReference type="AlphaFoldDB" id="A0A7W9T0K0"/>
<evidence type="ECO:0000313" key="3">
    <source>
        <dbReference type="EMBL" id="MBB6059372.1"/>
    </source>
</evidence>
<name>A0A7W9T0K0_9BACT</name>
<evidence type="ECO:0000256" key="2">
    <source>
        <dbReference type="SAM" id="Phobius"/>
    </source>
</evidence>
<feature type="transmembrane region" description="Helical" evidence="2">
    <location>
        <begin position="123"/>
        <end position="139"/>
    </location>
</feature>
<feature type="transmembrane region" description="Helical" evidence="2">
    <location>
        <begin position="246"/>
        <end position="265"/>
    </location>
</feature>
<feature type="transmembrane region" description="Helical" evidence="2">
    <location>
        <begin position="222"/>
        <end position="240"/>
    </location>
</feature>
<keyword evidence="4" id="KW-1185">Reference proteome</keyword>
<evidence type="ECO:0000313" key="4">
    <source>
        <dbReference type="Proteomes" id="UP000532746"/>
    </source>
</evidence>
<evidence type="ECO:0000256" key="1">
    <source>
        <dbReference type="SAM" id="MobiDB-lite"/>
    </source>
</evidence>
<feature type="transmembrane region" description="Helical" evidence="2">
    <location>
        <begin position="461"/>
        <end position="479"/>
    </location>
</feature>
<accession>A0A7W9T0K0</accession>
<feature type="transmembrane region" description="Helical" evidence="2">
    <location>
        <begin position="312"/>
        <end position="333"/>
    </location>
</feature>
<feature type="transmembrane region" description="Helical" evidence="2">
    <location>
        <begin position="67"/>
        <end position="87"/>
    </location>
</feature>
<dbReference type="Proteomes" id="UP000532746">
    <property type="component" value="Unassembled WGS sequence"/>
</dbReference>
<keyword evidence="2" id="KW-0472">Membrane</keyword>
<proteinExistence type="predicted"/>
<feature type="region of interest" description="Disordered" evidence="1">
    <location>
        <begin position="580"/>
        <end position="600"/>
    </location>
</feature>
<reference evidence="3 4" key="1">
    <citation type="submission" date="2020-08" db="EMBL/GenBank/DDBJ databases">
        <title>Genomic Encyclopedia of Type Strains, Phase IV (KMG-IV): sequencing the most valuable type-strain genomes for metagenomic binning, comparative biology and taxonomic classification.</title>
        <authorList>
            <person name="Goeker M."/>
        </authorList>
    </citation>
    <scope>NUCLEOTIDE SEQUENCE [LARGE SCALE GENOMIC DNA]</scope>
    <source>
        <strain evidence="3 4">DSM 26718</strain>
    </source>
</reference>
<sequence length="600" mass="66068">MRALLRRLFSELPLGLLALFFLVLSGSLAVLYSWVSIPDLHALRQAIYARNDMPEFVLPVTPGRYAALRWGLWGVALGAFATVAYLVRSGRFQPEMRELGRQFRHASASTAHTVEQASKAEKLLAGLLLLGVLALRLYYARVYPLSTDEVATYDYFVSGGPVAITSFYPIPNNHVLFSLSCWAVSRFTAHDMLILRLPTLLISLVGTVLAYALLVRVTTFRVATLAVGLFSLSPLSLYYAMAGRGYFLLIALAIAQFFAALAVVHSTRWRQLGWAGFVVAGILGLYTIPTYAYPLVSLGVWAGLVFLRRRDMAGLASLLGASALVGAGALVAYAPVISVSGLRALAANSYIAPQSLTDFWRSYALYLLKPARELFGHEQLSAPGFVGLLVAALAVLPALPRPWRRVALPALLLVLLPFVFMPMQRVYSPARVLLYAAFFFFVGVAVLGEWLLRRLRVPPRLGLASIGVILCLYGTYQAAHFRYAVRSAQNMARQLEGSYAWLRRQQPHRVYFAAPFHKLYFHHYALTTGYPLHVFEAASAPGTRFDYVVLVRGQTVGPPWCSPPTYRPVYSDEGATIYQSAEHPAARPPQPPAAAPRAGK</sequence>
<dbReference type="RefSeq" id="WP_183404169.1">
    <property type="nucleotide sequence ID" value="NZ_JACHGG010000003.1"/>
</dbReference>
<feature type="transmembrane region" description="Helical" evidence="2">
    <location>
        <begin position="380"/>
        <end position="399"/>
    </location>
</feature>
<keyword evidence="2" id="KW-1133">Transmembrane helix</keyword>
<feature type="transmembrane region" description="Helical" evidence="2">
    <location>
        <begin position="406"/>
        <end position="427"/>
    </location>
</feature>